<comment type="caution">
    <text evidence="1">The sequence shown here is derived from an EMBL/GenBank/DDBJ whole genome shotgun (WGS) entry which is preliminary data.</text>
</comment>
<evidence type="ECO:0000313" key="2">
    <source>
        <dbReference type="Proteomes" id="UP001652564"/>
    </source>
</evidence>
<accession>A0ABT2ZSY4</accession>
<sequence>MTTLASPLFDFAGWLRFSSTARPATPPATEAEQDADRARRDFVLEMLDRHPEAFASDHSVQSMLSLYRERF</sequence>
<dbReference type="EMBL" id="JAOWKZ010000004">
    <property type="protein sequence ID" value="MCV2874128.1"/>
    <property type="molecule type" value="Genomic_DNA"/>
</dbReference>
<dbReference type="Proteomes" id="UP001652564">
    <property type="component" value="Unassembled WGS sequence"/>
</dbReference>
<protein>
    <submittedName>
        <fullName evidence="1">Uncharacterized protein</fullName>
    </submittedName>
</protein>
<name>A0ABT2ZSY4_9RHOB</name>
<proteinExistence type="predicted"/>
<gene>
    <name evidence="1" type="ORF">OEZ71_17660</name>
</gene>
<reference evidence="1 2" key="1">
    <citation type="submission" date="2022-10" db="EMBL/GenBank/DDBJ databases">
        <title>Defluviimonas sp. nov., isolated from ocean surface sediments.</title>
        <authorList>
            <person name="He W."/>
            <person name="Wang L."/>
            <person name="Zhang D.-F."/>
        </authorList>
    </citation>
    <scope>NUCLEOTIDE SEQUENCE [LARGE SCALE GENOMIC DNA]</scope>
    <source>
        <strain evidence="1 2">WL0050</strain>
    </source>
</reference>
<dbReference type="RefSeq" id="WP_263741377.1">
    <property type="nucleotide sequence ID" value="NZ_JAOWKZ010000004.1"/>
</dbReference>
<evidence type="ECO:0000313" key="1">
    <source>
        <dbReference type="EMBL" id="MCV2874128.1"/>
    </source>
</evidence>
<organism evidence="1 2">
    <name type="scientific">Albidovulum litorale</name>
    <dbReference type="NCBI Taxonomy" id="2984134"/>
    <lineage>
        <taxon>Bacteria</taxon>
        <taxon>Pseudomonadati</taxon>
        <taxon>Pseudomonadota</taxon>
        <taxon>Alphaproteobacteria</taxon>
        <taxon>Rhodobacterales</taxon>
        <taxon>Paracoccaceae</taxon>
        <taxon>Albidovulum</taxon>
    </lineage>
</organism>
<keyword evidence="2" id="KW-1185">Reference proteome</keyword>